<keyword evidence="2" id="KW-0732">Signal</keyword>
<feature type="chain" id="PRO_5019127728" description="DUF4398 domain-containing protein" evidence="2">
    <location>
        <begin position="21"/>
        <end position="141"/>
    </location>
</feature>
<protein>
    <recommendedName>
        <fullName evidence="5">DUF4398 domain-containing protein</fullName>
    </recommendedName>
</protein>
<evidence type="ECO:0000256" key="1">
    <source>
        <dbReference type="SAM" id="MobiDB-lite"/>
    </source>
</evidence>
<name>A0A423PH42_9GAMM</name>
<proteinExistence type="predicted"/>
<accession>A0A423PH42</accession>
<reference evidence="3 4" key="1">
    <citation type="submission" date="2013-10" db="EMBL/GenBank/DDBJ databases">
        <title>Salinisphaera halophila YIM 95161 Genome Sequencing.</title>
        <authorList>
            <person name="Lai Q."/>
            <person name="Li C."/>
            <person name="Shao Z."/>
        </authorList>
    </citation>
    <scope>NUCLEOTIDE SEQUENCE [LARGE SCALE GENOMIC DNA]</scope>
    <source>
        <strain evidence="3 4">YIM 95161</strain>
    </source>
</reference>
<sequence>MIRLVVALVALLVIAGCASRGGGATMPSAPDESVLAPAEQALAEARDAEADTFAPRVVDASRRRIATARDILFTAARDDRPLNDTERARVEQLVDAATLDARSALAQTQARAVQAKLDELRADLGGATATGDRSTGPEDAP</sequence>
<feature type="signal peptide" evidence="2">
    <location>
        <begin position="1"/>
        <end position="20"/>
    </location>
</feature>
<evidence type="ECO:0000313" key="4">
    <source>
        <dbReference type="Proteomes" id="UP000285123"/>
    </source>
</evidence>
<comment type="caution">
    <text evidence="3">The sequence shown here is derived from an EMBL/GenBank/DDBJ whole genome shotgun (WGS) entry which is preliminary data.</text>
</comment>
<evidence type="ECO:0000256" key="2">
    <source>
        <dbReference type="SAM" id="SignalP"/>
    </source>
</evidence>
<dbReference type="EMBL" id="AYKF01000123">
    <property type="protein sequence ID" value="ROO24796.1"/>
    <property type="molecule type" value="Genomic_DNA"/>
</dbReference>
<organism evidence="3 4">
    <name type="scientific">Salinisphaera orenii YIM 95161</name>
    <dbReference type="NCBI Taxonomy" id="1051139"/>
    <lineage>
        <taxon>Bacteria</taxon>
        <taxon>Pseudomonadati</taxon>
        <taxon>Pseudomonadota</taxon>
        <taxon>Gammaproteobacteria</taxon>
        <taxon>Salinisphaerales</taxon>
        <taxon>Salinisphaeraceae</taxon>
        <taxon>Salinisphaera</taxon>
    </lineage>
</organism>
<gene>
    <name evidence="3" type="ORF">SAHL_15460</name>
</gene>
<evidence type="ECO:0000313" key="3">
    <source>
        <dbReference type="EMBL" id="ROO24796.1"/>
    </source>
</evidence>
<dbReference type="PROSITE" id="PS51257">
    <property type="entry name" value="PROKAR_LIPOPROTEIN"/>
    <property type="match status" value="1"/>
</dbReference>
<evidence type="ECO:0008006" key="5">
    <source>
        <dbReference type="Google" id="ProtNLM"/>
    </source>
</evidence>
<feature type="region of interest" description="Disordered" evidence="1">
    <location>
        <begin position="122"/>
        <end position="141"/>
    </location>
</feature>
<dbReference type="Proteomes" id="UP000285123">
    <property type="component" value="Unassembled WGS sequence"/>
</dbReference>
<dbReference type="AlphaFoldDB" id="A0A423PH42"/>